<sequence length="81" mass="8904">MAAIVTDDYGRHVLDIGSYKIQDSGLNLRCKRLFFLTINAYNLLPHSRLAPGHNAGFGNGRPADVLNKTLGINSFGIQDPY</sequence>
<name>A0A644ZPC2_9ZZZZ</name>
<reference evidence="1" key="1">
    <citation type="submission" date="2019-08" db="EMBL/GenBank/DDBJ databases">
        <authorList>
            <person name="Kucharzyk K."/>
            <person name="Murdoch R.W."/>
            <person name="Higgins S."/>
            <person name="Loffler F."/>
        </authorList>
    </citation>
    <scope>NUCLEOTIDE SEQUENCE</scope>
</reference>
<accession>A0A644ZPC2</accession>
<evidence type="ECO:0000313" key="1">
    <source>
        <dbReference type="EMBL" id="MPM42745.1"/>
    </source>
</evidence>
<protein>
    <submittedName>
        <fullName evidence="1">Uncharacterized protein</fullName>
    </submittedName>
</protein>
<proteinExistence type="predicted"/>
<dbReference type="AlphaFoldDB" id="A0A644ZPC2"/>
<dbReference type="EMBL" id="VSSQ01009843">
    <property type="protein sequence ID" value="MPM42745.1"/>
    <property type="molecule type" value="Genomic_DNA"/>
</dbReference>
<gene>
    <name evidence="1" type="ORF">SDC9_89416</name>
</gene>
<comment type="caution">
    <text evidence="1">The sequence shown here is derived from an EMBL/GenBank/DDBJ whole genome shotgun (WGS) entry which is preliminary data.</text>
</comment>
<organism evidence="1">
    <name type="scientific">bioreactor metagenome</name>
    <dbReference type="NCBI Taxonomy" id="1076179"/>
    <lineage>
        <taxon>unclassified sequences</taxon>
        <taxon>metagenomes</taxon>
        <taxon>ecological metagenomes</taxon>
    </lineage>
</organism>